<reference evidence="1 2" key="1">
    <citation type="submission" date="2020-08" db="EMBL/GenBank/DDBJ databases">
        <title>Adhaeribacter dokdonensis sp. nov., isolated from the rhizosphere of Elymus tsukushiensis, a plant native to the Dokdo Islands, Republic of Korea.</title>
        <authorList>
            <person name="Ghim S.Y."/>
        </authorList>
    </citation>
    <scope>NUCLEOTIDE SEQUENCE [LARGE SCALE GENOMIC DNA]</scope>
    <source>
        <strain evidence="1 2">KUDC8001</strain>
    </source>
</reference>
<accession>A0A7L7L6L3</accession>
<name>A0A7L7L6L3_9BACT</name>
<protein>
    <submittedName>
        <fullName evidence="1">Uncharacterized protein</fullName>
    </submittedName>
</protein>
<dbReference type="KEGG" id="add:HUW48_08915"/>
<dbReference type="Proteomes" id="UP000514509">
    <property type="component" value="Chromosome"/>
</dbReference>
<proteinExistence type="predicted"/>
<organism evidence="1 2">
    <name type="scientific">Adhaeribacter radiodurans</name>
    <dbReference type="NCBI Taxonomy" id="2745197"/>
    <lineage>
        <taxon>Bacteria</taxon>
        <taxon>Pseudomonadati</taxon>
        <taxon>Bacteroidota</taxon>
        <taxon>Cytophagia</taxon>
        <taxon>Cytophagales</taxon>
        <taxon>Hymenobacteraceae</taxon>
        <taxon>Adhaeribacter</taxon>
    </lineage>
</organism>
<dbReference type="RefSeq" id="WP_182415343.1">
    <property type="nucleotide sequence ID" value="NZ_CP055153.1"/>
</dbReference>
<dbReference type="EMBL" id="CP055153">
    <property type="protein sequence ID" value="QMU28155.1"/>
    <property type="molecule type" value="Genomic_DNA"/>
</dbReference>
<dbReference type="AlphaFoldDB" id="A0A7L7L6L3"/>
<evidence type="ECO:0000313" key="1">
    <source>
        <dbReference type="EMBL" id="QMU28155.1"/>
    </source>
</evidence>
<keyword evidence="2" id="KW-1185">Reference proteome</keyword>
<sequence>MESVNDILITLFDLKRTCHGSVKNAYDYLLAALTAYCFYDHKPAVFFPNSIQITCA</sequence>
<gene>
    <name evidence="1" type="ORF">HUW48_08915</name>
</gene>
<evidence type="ECO:0000313" key="2">
    <source>
        <dbReference type="Proteomes" id="UP000514509"/>
    </source>
</evidence>